<dbReference type="GeneID" id="25331985"/>
<organism evidence="2 3">
    <name type="scientific">Exophiala xenobiotica</name>
    <dbReference type="NCBI Taxonomy" id="348802"/>
    <lineage>
        <taxon>Eukaryota</taxon>
        <taxon>Fungi</taxon>
        <taxon>Dikarya</taxon>
        <taxon>Ascomycota</taxon>
        <taxon>Pezizomycotina</taxon>
        <taxon>Eurotiomycetes</taxon>
        <taxon>Chaetothyriomycetidae</taxon>
        <taxon>Chaetothyriales</taxon>
        <taxon>Herpotrichiellaceae</taxon>
        <taxon>Exophiala</taxon>
    </lineage>
</organism>
<dbReference type="Gene3D" id="1.20.58.340">
    <property type="entry name" value="Magnesium transport protein CorA, transmembrane region"/>
    <property type="match status" value="1"/>
</dbReference>
<dbReference type="Proteomes" id="UP000054342">
    <property type="component" value="Unassembled WGS sequence"/>
</dbReference>
<reference evidence="2 3" key="1">
    <citation type="submission" date="2015-01" db="EMBL/GenBank/DDBJ databases">
        <title>The Genome Sequence of Exophiala xenobiotica CBS118157.</title>
        <authorList>
            <consortium name="The Broad Institute Genomics Platform"/>
            <person name="Cuomo C."/>
            <person name="de Hoog S."/>
            <person name="Gorbushina A."/>
            <person name="Stielow B."/>
            <person name="Teixiera M."/>
            <person name="Abouelleil A."/>
            <person name="Chapman S.B."/>
            <person name="Priest M."/>
            <person name="Young S.K."/>
            <person name="Wortman J."/>
            <person name="Nusbaum C."/>
            <person name="Birren B."/>
        </authorList>
    </citation>
    <scope>NUCLEOTIDE SEQUENCE [LARGE SCALE GENOMIC DNA]</scope>
    <source>
        <strain evidence="2 3">CBS 118157</strain>
    </source>
</reference>
<protein>
    <submittedName>
        <fullName evidence="2">Uncharacterized protein</fullName>
    </submittedName>
</protein>
<sequence length="599" mass="68722">MAESGSTAYGPYLSRVKSLEDAYPALNQLFFKLSEFGDRGRKVVDVTYRDEYGILPGRCAVLEFKDGNVSHEQFDQPKDLRLHFATIKNSKQETDACRLYILEDLEPEFIELLGDGIGVDPLVFAEQTNAWYFTDVQSLGHRQLPSLNRPQKSFTLRYHELRKLDFEYRHDLSDLRSQMTFAINRRLYEPWVVVESPSMPTEDSVGVVRRCVSFWTSQRKEHASGSGWNAVMLVDPPMNVARAKRDDGKCVDQAESPLNYIFSGEDFGSRGELWEARDGDVFFKLGKKRHASEPYHKGCTTLYPLSFSSPERLKTADVIANAYHRNMDSLFDETIFYWKNLATAEDVRSVRKDSVNSTYHLLKHIGCHWTNVLELISHTLAQSEYFSDDNPATRPKHMSTAEWRREFYNVVEASHKINYFRRKMIYFEANMALNLERLGASLDCDLQIDDAPKLPRALSDAQRDFQVLASRLRPLRERANNLSTVAKDIASLRAAFQAIEDGASGLSLSILATVIFPFTLVASMFSMADNFKPGNSQFWLFFAVSIPLSAVIILFLILNQNWEYWRNYGVRTLRSIVERKESQAKDKDDAQMKSMELPL</sequence>
<name>A0A0D2EU49_9EURO</name>
<dbReference type="OrthoDB" id="3231000at2759"/>
<evidence type="ECO:0000256" key="1">
    <source>
        <dbReference type="SAM" id="Phobius"/>
    </source>
</evidence>
<evidence type="ECO:0000313" key="3">
    <source>
        <dbReference type="Proteomes" id="UP000054342"/>
    </source>
</evidence>
<dbReference type="EMBL" id="KN847322">
    <property type="protein sequence ID" value="KIW51344.1"/>
    <property type="molecule type" value="Genomic_DNA"/>
</dbReference>
<keyword evidence="1" id="KW-0812">Transmembrane</keyword>
<keyword evidence="3" id="KW-1185">Reference proteome</keyword>
<feature type="transmembrane region" description="Helical" evidence="1">
    <location>
        <begin position="538"/>
        <end position="558"/>
    </location>
</feature>
<keyword evidence="1" id="KW-0472">Membrane</keyword>
<proteinExistence type="predicted"/>
<accession>A0A0D2EU49</accession>
<feature type="transmembrane region" description="Helical" evidence="1">
    <location>
        <begin position="506"/>
        <end position="526"/>
    </location>
</feature>
<dbReference type="STRING" id="348802.A0A0D2EU49"/>
<keyword evidence="1" id="KW-1133">Transmembrane helix</keyword>
<evidence type="ECO:0000313" key="2">
    <source>
        <dbReference type="EMBL" id="KIW51344.1"/>
    </source>
</evidence>
<dbReference type="AlphaFoldDB" id="A0A0D2EU49"/>
<dbReference type="HOGENOM" id="CLU_021383_0_0_1"/>
<gene>
    <name evidence="2" type="ORF">PV05_10077</name>
</gene>
<dbReference type="RefSeq" id="XP_013311928.1">
    <property type="nucleotide sequence ID" value="XM_013456474.1"/>
</dbReference>